<protein>
    <recommendedName>
        <fullName evidence="4">DUF5673 domain-containing protein</fullName>
    </recommendedName>
</protein>
<evidence type="ECO:0008006" key="4">
    <source>
        <dbReference type="Google" id="ProtNLM"/>
    </source>
</evidence>
<name>H1KYF0_9EURY</name>
<evidence type="ECO:0000256" key="1">
    <source>
        <dbReference type="SAM" id="Phobius"/>
    </source>
</evidence>
<sequence>MQNGTNPIILEICCIFSATIICLAYLILENGNFNLLEFFKLFIPFLLIFCMVIGVMLFKSLKSIKKMDKGNFLKEMEVKFYDSKIRIIWVVLLILFFVLTKIYVSPDNLFSVLICSGIVALEIGIYIILTQELKIEVYEKGILVNGIKFYSWKELKIKEKDGKRILKIPYIPKEITI</sequence>
<keyword evidence="1" id="KW-0472">Membrane</keyword>
<dbReference type="STRING" id="647171.MetfoDRAFT_0823"/>
<feature type="transmembrane region" description="Helical" evidence="1">
    <location>
        <begin position="39"/>
        <end position="58"/>
    </location>
</feature>
<feature type="transmembrane region" description="Helical" evidence="1">
    <location>
        <begin position="85"/>
        <end position="104"/>
    </location>
</feature>
<dbReference type="EMBL" id="AGJL01000016">
    <property type="protein sequence ID" value="EHP87234.1"/>
    <property type="molecule type" value="Genomic_DNA"/>
</dbReference>
<gene>
    <name evidence="2" type="ORF">MetfoDRAFT_0823</name>
</gene>
<dbReference type="AlphaFoldDB" id="H1KYF0"/>
<accession>H1KYF0</accession>
<comment type="caution">
    <text evidence="2">The sequence shown here is derived from an EMBL/GenBank/DDBJ whole genome shotgun (WGS) entry which is preliminary data.</text>
</comment>
<dbReference type="Proteomes" id="UP000003706">
    <property type="component" value="Unassembled WGS sequence"/>
</dbReference>
<proteinExistence type="predicted"/>
<evidence type="ECO:0000313" key="2">
    <source>
        <dbReference type="EMBL" id="EHP87234.1"/>
    </source>
</evidence>
<organism evidence="2 3">
    <name type="scientific">Methanotorris formicicus Mc-S-70</name>
    <dbReference type="NCBI Taxonomy" id="647171"/>
    <lineage>
        <taxon>Archaea</taxon>
        <taxon>Methanobacteriati</taxon>
        <taxon>Methanobacteriota</taxon>
        <taxon>Methanomada group</taxon>
        <taxon>Methanococci</taxon>
        <taxon>Methanococcales</taxon>
        <taxon>Methanocaldococcaceae</taxon>
        <taxon>Methanotorris</taxon>
    </lineage>
</organism>
<feature type="transmembrane region" description="Helical" evidence="1">
    <location>
        <begin position="7"/>
        <end position="27"/>
    </location>
</feature>
<keyword evidence="1" id="KW-1133">Transmembrane helix</keyword>
<keyword evidence="3" id="KW-1185">Reference proteome</keyword>
<keyword evidence="1" id="KW-0812">Transmembrane</keyword>
<reference evidence="2 3" key="1">
    <citation type="submission" date="2011-09" db="EMBL/GenBank/DDBJ databases">
        <title>The draft genome of Methanotorris formicicus Mc-S-70.</title>
        <authorList>
            <consortium name="US DOE Joint Genome Institute (JGI-PGF)"/>
            <person name="Lucas S."/>
            <person name="Han J."/>
            <person name="Lapidus A."/>
            <person name="Cheng J.-F."/>
            <person name="Goodwin L."/>
            <person name="Pitluck S."/>
            <person name="Peters L."/>
            <person name="Land M.L."/>
            <person name="Hauser L."/>
            <person name="Sieprawska-Lupa M."/>
            <person name="Takai K."/>
            <person name="Miyazaki J."/>
            <person name="Whitman W."/>
            <person name="Woyke T.J."/>
        </authorList>
    </citation>
    <scope>NUCLEOTIDE SEQUENCE [LARGE SCALE GENOMIC DNA]</scope>
    <source>
        <strain evidence="2 3">Mc-S-70</strain>
    </source>
</reference>
<evidence type="ECO:0000313" key="3">
    <source>
        <dbReference type="Proteomes" id="UP000003706"/>
    </source>
</evidence>
<feature type="transmembrane region" description="Helical" evidence="1">
    <location>
        <begin position="110"/>
        <end position="129"/>
    </location>
</feature>